<dbReference type="AlphaFoldDB" id="A0A1W0WYW7"/>
<comment type="caution">
    <text evidence="1">The sequence shown here is derived from an EMBL/GenBank/DDBJ whole genome shotgun (WGS) entry which is preliminary data.</text>
</comment>
<accession>A0A1W0WYW7</accession>
<sequence length="145" mass="16504">MLQIVKDVLLPIHENVHLATGVIAATMSSLEADLVERIRKHPDMKGVGLFNVGPHVAGGKARTDEERKVEAWLNKRKSVSVIYIAFGTMYFGDQRPERAREIAPQSAGLSDRLFDRFQRINKRTYRRNFGMKLRVNWTVKATAKV</sequence>
<gene>
    <name evidence="1" type="ORF">BV898_05687</name>
</gene>
<protein>
    <submittedName>
        <fullName evidence="1">Uncharacterized protein</fullName>
    </submittedName>
</protein>
<evidence type="ECO:0000313" key="2">
    <source>
        <dbReference type="Proteomes" id="UP000192578"/>
    </source>
</evidence>
<name>A0A1W0WYW7_HYPEX</name>
<keyword evidence="2" id="KW-1185">Reference proteome</keyword>
<dbReference type="Gene3D" id="3.40.50.2000">
    <property type="entry name" value="Glycogen Phosphorylase B"/>
    <property type="match status" value="2"/>
</dbReference>
<dbReference type="EMBL" id="MTYJ01000031">
    <property type="protein sequence ID" value="OQV20401.1"/>
    <property type="molecule type" value="Genomic_DNA"/>
</dbReference>
<reference evidence="2" key="1">
    <citation type="submission" date="2017-01" db="EMBL/GenBank/DDBJ databases">
        <title>Comparative genomics of anhydrobiosis in the tardigrade Hypsibius dujardini.</title>
        <authorList>
            <person name="Yoshida Y."/>
            <person name="Koutsovoulos G."/>
            <person name="Laetsch D."/>
            <person name="Stevens L."/>
            <person name="Kumar S."/>
            <person name="Horikawa D."/>
            <person name="Ishino K."/>
            <person name="Komine S."/>
            <person name="Tomita M."/>
            <person name="Blaxter M."/>
            <person name="Arakawa K."/>
        </authorList>
    </citation>
    <scope>NUCLEOTIDE SEQUENCE [LARGE SCALE GENOMIC DNA]</scope>
    <source>
        <strain evidence="2">Z151</strain>
    </source>
</reference>
<dbReference type="Proteomes" id="UP000192578">
    <property type="component" value="Unassembled WGS sequence"/>
</dbReference>
<proteinExistence type="predicted"/>
<dbReference type="SUPFAM" id="SSF53756">
    <property type="entry name" value="UDP-Glycosyltransferase/glycogen phosphorylase"/>
    <property type="match status" value="1"/>
</dbReference>
<organism evidence="1 2">
    <name type="scientific">Hypsibius exemplaris</name>
    <name type="common">Freshwater tardigrade</name>
    <dbReference type="NCBI Taxonomy" id="2072580"/>
    <lineage>
        <taxon>Eukaryota</taxon>
        <taxon>Metazoa</taxon>
        <taxon>Ecdysozoa</taxon>
        <taxon>Tardigrada</taxon>
        <taxon>Eutardigrada</taxon>
        <taxon>Parachela</taxon>
        <taxon>Hypsibioidea</taxon>
        <taxon>Hypsibiidae</taxon>
        <taxon>Hypsibius</taxon>
    </lineage>
</organism>
<evidence type="ECO:0000313" key="1">
    <source>
        <dbReference type="EMBL" id="OQV20401.1"/>
    </source>
</evidence>